<feature type="region of interest" description="Disordered" evidence="4">
    <location>
        <begin position="318"/>
        <end position="597"/>
    </location>
</feature>
<dbReference type="PANTHER" id="PTHR21682:SF2">
    <property type="entry name" value="COILED-COIL DOMAIN-CONTAINING PROTEIN 149"/>
    <property type="match status" value="1"/>
</dbReference>
<dbReference type="PANTHER" id="PTHR21682">
    <property type="entry name" value="COILED-COIL DOMAIN-CONTAINING PROTEIN 149"/>
    <property type="match status" value="1"/>
</dbReference>
<protein>
    <submittedName>
        <fullName evidence="5">Coiled-coil domain containing 149</fullName>
    </submittedName>
</protein>
<reference evidence="5" key="1">
    <citation type="submission" date="2020-07" db="EMBL/GenBank/DDBJ databases">
        <title>A long reads based de novo assembly of the rainbow trout Arlee double haploid line genome.</title>
        <authorList>
            <person name="Gao G."/>
            <person name="Palti Y."/>
        </authorList>
    </citation>
    <scope>NUCLEOTIDE SEQUENCE [LARGE SCALE GENOMIC DNA]</scope>
</reference>
<dbReference type="Proteomes" id="UP000694395">
    <property type="component" value="Chromosome 10"/>
</dbReference>
<accession>A0A8K9XJ89</accession>
<feature type="compositionally biased region" description="Basic and acidic residues" evidence="4">
    <location>
        <begin position="326"/>
        <end position="556"/>
    </location>
</feature>
<dbReference type="SUPFAM" id="SSF57997">
    <property type="entry name" value="Tropomyosin"/>
    <property type="match status" value="1"/>
</dbReference>
<dbReference type="GeneTree" id="ENSGT00390000015958"/>
<dbReference type="Pfam" id="PF09789">
    <property type="entry name" value="CC149"/>
    <property type="match status" value="1"/>
</dbReference>
<dbReference type="AlphaFoldDB" id="A0A8K9XJ89"/>
<evidence type="ECO:0000256" key="1">
    <source>
        <dbReference type="ARBA" id="ARBA00005872"/>
    </source>
</evidence>
<dbReference type="InterPro" id="IPR019179">
    <property type="entry name" value="CC149"/>
</dbReference>
<keyword evidence="2 3" id="KW-0175">Coiled coil</keyword>
<evidence type="ECO:0000256" key="3">
    <source>
        <dbReference type="SAM" id="Coils"/>
    </source>
</evidence>
<evidence type="ECO:0000256" key="4">
    <source>
        <dbReference type="SAM" id="MobiDB-lite"/>
    </source>
</evidence>
<keyword evidence="6" id="KW-1185">Reference proteome</keyword>
<dbReference type="Ensembl" id="ENSOMYT00000153710.1">
    <property type="protein sequence ID" value="ENSOMYP00000134379.1"/>
    <property type="gene ID" value="ENSOMYG00000032030.2"/>
</dbReference>
<feature type="compositionally biased region" description="Polar residues" evidence="4">
    <location>
        <begin position="582"/>
        <end position="597"/>
    </location>
</feature>
<sequence length="597" mass="67667">MNSSRRSESDWQGLVSEFLVCKRKLESKKEALLILSKELDTCQQERDQYQLMANQLRERHQGLKKKYRELIDGDSSLPPEKRNQLNLAQLLRDSRERTKQLSEEVKELRQRLAEAQGDNKNEELEHSVKSLTDELQDVRAERNVFQEKAQRLNHEVNHILGGHECRILDVDALCMENRYLHERFKQLQEEVTMLKMNVMKYKSALESRKNSKTYGKANSSALTGVLSAKQVQELLLSEDNGCSLPVTSQSISDLKSLATALLETIHEKNLVIQHQRQTNKILGNRVGELENKLKTLEVSGLWSLPGGRDAIILNETLQPSSTVTSSEEKKVPSNDHEVPPTEHEVPPTEHEVPPTEHEVPPTEHEVPPTEHEVPATEHEVPATEHEVPATEHEVPATEHKVPATEHEVPATEHEVPATEHEVPATEHEVPATEHEVPPTEHEVPPTEHEVPPTEHEVPPTEHEVPPTEHEVPPTEHEVPPTEHEVPPTEHEVPPTEHEVPPTEHEVPPTEHEVPPTEHEVPPTEHEVPPTEHEVPPTEHEVPPTEHEVPPTEHEVPPTEQDVTPNEQEVPPTNHKVPPTEQEVPSTVQSTTEQRMTR</sequence>
<name>A0A8K9XJ89_ONCMY</name>
<reference evidence="5" key="3">
    <citation type="submission" date="2025-09" db="UniProtKB">
        <authorList>
            <consortium name="Ensembl"/>
        </authorList>
    </citation>
    <scope>IDENTIFICATION</scope>
</reference>
<feature type="coiled-coil region" evidence="3">
    <location>
        <begin position="25"/>
        <end position="155"/>
    </location>
</feature>
<proteinExistence type="inferred from homology"/>
<comment type="similarity">
    <text evidence="1">Belongs to the CCDC149 family.</text>
</comment>
<evidence type="ECO:0000256" key="2">
    <source>
        <dbReference type="ARBA" id="ARBA00023054"/>
    </source>
</evidence>
<gene>
    <name evidence="5" type="primary">CCDC149</name>
</gene>
<evidence type="ECO:0000313" key="5">
    <source>
        <dbReference type="Ensembl" id="ENSOMYP00000134379.1"/>
    </source>
</evidence>
<evidence type="ECO:0000313" key="6">
    <source>
        <dbReference type="Proteomes" id="UP000694395"/>
    </source>
</evidence>
<organism evidence="5 6">
    <name type="scientific">Oncorhynchus mykiss</name>
    <name type="common">Rainbow trout</name>
    <name type="synonym">Salmo gairdneri</name>
    <dbReference type="NCBI Taxonomy" id="8022"/>
    <lineage>
        <taxon>Eukaryota</taxon>
        <taxon>Metazoa</taxon>
        <taxon>Chordata</taxon>
        <taxon>Craniata</taxon>
        <taxon>Vertebrata</taxon>
        <taxon>Euteleostomi</taxon>
        <taxon>Actinopterygii</taxon>
        <taxon>Neopterygii</taxon>
        <taxon>Teleostei</taxon>
        <taxon>Protacanthopterygii</taxon>
        <taxon>Salmoniformes</taxon>
        <taxon>Salmonidae</taxon>
        <taxon>Salmoninae</taxon>
        <taxon>Oncorhynchus</taxon>
    </lineage>
</organism>
<reference evidence="5" key="2">
    <citation type="submission" date="2025-08" db="UniProtKB">
        <authorList>
            <consortium name="Ensembl"/>
        </authorList>
    </citation>
    <scope>IDENTIFICATION</scope>
</reference>